<evidence type="ECO:0000256" key="1">
    <source>
        <dbReference type="ARBA" id="ARBA00023002"/>
    </source>
</evidence>
<sequence length="354" mass="37993">MAFDTVAVVGGGPGGLRAAQSIADIGGKVLLIEKRDFLGGTPVAENYAGLTPYGAEAEPQMQSMAEAVTSNPNAQVRLSTEVVGFAGEPGSYSVTLRGPDGEESVDVGAVIVATGFQHFDPGRETQFYGYYEYEDVLTLTDLEAMLKQHQVVRPSTGEAPKSLCFIQCVGSRDRQIGNEYCSKVCCGIASKEAIEVRELLPDCKVYIFYIDMRMYGYWESQIYWPAQEKHHVQYVKGMVTEVLKKGDGLLIRGEDTTMGRPMEIPMDMVVLSVGMEPSAGTRTMARVLGVQQNKYGFIEAAGSPLDPVSTDRDGIYACGAALGPADLEDTVSSASNAAMKAMAFVRSQAAAAAN</sequence>
<dbReference type="Pfam" id="PF07992">
    <property type="entry name" value="Pyr_redox_2"/>
    <property type="match status" value="1"/>
</dbReference>
<dbReference type="PANTHER" id="PTHR42949">
    <property type="entry name" value="ANAEROBIC GLYCEROL-3-PHOSPHATE DEHYDROGENASE SUBUNIT B"/>
    <property type="match status" value="1"/>
</dbReference>
<accession>A0ABW4IR27</accession>
<dbReference type="InterPro" id="IPR023753">
    <property type="entry name" value="FAD/NAD-binding_dom"/>
</dbReference>
<gene>
    <name evidence="3" type="ORF">ACFSL4_12940</name>
</gene>
<dbReference type="PANTHER" id="PTHR42949:SF3">
    <property type="entry name" value="ANAEROBIC GLYCEROL-3-PHOSPHATE DEHYDROGENASE SUBUNIT B"/>
    <property type="match status" value="1"/>
</dbReference>
<dbReference type="RefSeq" id="WP_381081830.1">
    <property type="nucleotide sequence ID" value="NZ_JBHUDX010000030.1"/>
</dbReference>
<dbReference type="InterPro" id="IPR036188">
    <property type="entry name" value="FAD/NAD-bd_sf"/>
</dbReference>
<name>A0ABW4IR27_9ACTN</name>
<organism evidence="3 4">
    <name type="scientific">Streptomyces caeni</name>
    <dbReference type="NCBI Taxonomy" id="2307231"/>
    <lineage>
        <taxon>Bacteria</taxon>
        <taxon>Bacillati</taxon>
        <taxon>Actinomycetota</taxon>
        <taxon>Actinomycetes</taxon>
        <taxon>Kitasatosporales</taxon>
        <taxon>Streptomycetaceae</taxon>
        <taxon>Streptomyces</taxon>
    </lineage>
</organism>
<dbReference type="Gene3D" id="3.50.50.60">
    <property type="entry name" value="FAD/NAD(P)-binding domain"/>
    <property type="match status" value="2"/>
</dbReference>
<evidence type="ECO:0000313" key="4">
    <source>
        <dbReference type="Proteomes" id="UP001597261"/>
    </source>
</evidence>
<protein>
    <submittedName>
        <fullName evidence="3">CoB--CoM heterodisulfide reductase iron-sulfur subunit A family protein</fullName>
    </submittedName>
</protein>
<comment type="caution">
    <text evidence="3">The sequence shown here is derived from an EMBL/GenBank/DDBJ whole genome shotgun (WGS) entry which is preliminary data.</text>
</comment>
<evidence type="ECO:0000313" key="3">
    <source>
        <dbReference type="EMBL" id="MFD1659091.1"/>
    </source>
</evidence>
<reference evidence="4" key="1">
    <citation type="journal article" date="2019" name="Int. J. Syst. Evol. Microbiol.">
        <title>The Global Catalogue of Microorganisms (GCM) 10K type strain sequencing project: providing services to taxonomists for standard genome sequencing and annotation.</title>
        <authorList>
            <consortium name="The Broad Institute Genomics Platform"/>
            <consortium name="The Broad Institute Genome Sequencing Center for Infectious Disease"/>
            <person name="Wu L."/>
            <person name="Ma J."/>
        </authorList>
    </citation>
    <scope>NUCLEOTIDE SEQUENCE [LARGE SCALE GENOMIC DNA]</scope>
    <source>
        <strain evidence="4">CGMCC 1.12470</strain>
    </source>
</reference>
<evidence type="ECO:0000259" key="2">
    <source>
        <dbReference type="Pfam" id="PF07992"/>
    </source>
</evidence>
<keyword evidence="1" id="KW-0560">Oxidoreductase</keyword>
<dbReference type="SUPFAM" id="SSF51971">
    <property type="entry name" value="Nucleotide-binding domain"/>
    <property type="match status" value="1"/>
</dbReference>
<dbReference type="PRINTS" id="PR00411">
    <property type="entry name" value="PNDRDTASEI"/>
</dbReference>
<dbReference type="InterPro" id="IPR051691">
    <property type="entry name" value="Metab_Enz_Cyan_OpOx_G3PDH"/>
</dbReference>
<dbReference type="EMBL" id="JBHUDX010000030">
    <property type="protein sequence ID" value="MFD1659091.1"/>
    <property type="molecule type" value="Genomic_DNA"/>
</dbReference>
<dbReference type="Proteomes" id="UP001597261">
    <property type="component" value="Unassembled WGS sequence"/>
</dbReference>
<dbReference type="PRINTS" id="PR00368">
    <property type="entry name" value="FADPNR"/>
</dbReference>
<proteinExistence type="predicted"/>
<feature type="domain" description="FAD/NAD(P)-binding" evidence="2">
    <location>
        <begin position="5"/>
        <end position="340"/>
    </location>
</feature>
<keyword evidence="4" id="KW-1185">Reference proteome</keyword>